<dbReference type="GO" id="GO:0046872">
    <property type="term" value="F:metal ion binding"/>
    <property type="evidence" value="ECO:0007669"/>
    <property type="project" value="UniProtKB-KW"/>
</dbReference>
<dbReference type="EMBL" id="JPSL02000035">
    <property type="protein sequence ID" value="KGQ21031.1"/>
    <property type="molecule type" value="Genomic_DNA"/>
</dbReference>
<dbReference type="CDD" id="cd02780">
    <property type="entry name" value="MopB_CT_Tetrathionate_Arsenate-R"/>
    <property type="match status" value="1"/>
</dbReference>
<protein>
    <submittedName>
        <fullName evidence="10">Molybdopterin oxidoreductase</fullName>
    </submittedName>
</protein>
<dbReference type="Pfam" id="PF01568">
    <property type="entry name" value="Molydop_binding"/>
    <property type="match status" value="1"/>
</dbReference>
<dbReference type="Pfam" id="PF04879">
    <property type="entry name" value="Molybdop_Fe4S4"/>
    <property type="match status" value="1"/>
</dbReference>
<evidence type="ECO:0000259" key="9">
    <source>
        <dbReference type="PROSITE" id="PS51669"/>
    </source>
</evidence>
<dbReference type="GO" id="GO:0016491">
    <property type="term" value="F:oxidoreductase activity"/>
    <property type="evidence" value="ECO:0007669"/>
    <property type="project" value="UniProtKB-KW"/>
</dbReference>
<dbReference type="InterPro" id="IPR006656">
    <property type="entry name" value="Mopterin_OxRdtase"/>
</dbReference>
<dbReference type="InterPro" id="IPR006963">
    <property type="entry name" value="Mopterin_OxRdtase_4Fe-4S_dom"/>
</dbReference>
<dbReference type="InterPro" id="IPR037946">
    <property type="entry name" value="MopB_CT_Tetrathionate"/>
</dbReference>
<dbReference type="SMART" id="SM00926">
    <property type="entry name" value="Molybdop_Fe4S4"/>
    <property type="match status" value="1"/>
</dbReference>
<evidence type="ECO:0000256" key="8">
    <source>
        <dbReference type="ARBA" id="ARBA00023014"/>
    </source>
</evidence>
<keyword evidence="7" id="KW-0408">Iron</keyword>
<dbReference type="Gene3D" id="3.40.228.10">
    <property type="entry name" value="Dimethylsulfoxide Reductase, domain 2"/>
    <property type="match status" value="1"/>
</dbReference>
<sequence length="1061" mass="117796">MDKLSRRELLKLSGAGALLGPLAFSLQEASAQGMDAYEVQLPENTIYSACLQCNTGCPIKVKLFEGVASKIDGNPLSPWTFRPHLPMATSLAALAKVDGALCPKGQAGIQTAYDPYRVRRVLKRAGPRGSGKWEEIPFHQAVKEIVEGGRLFAHLGDDRHYPGLRKLWALKDPEVMRRMGEAVRAIWAEKDREKKKALVARFKEEFRDHLDALIDPDHPDLGPKNNQVVFAWGRLKAGRSEFIRWLFGQSFGTVNLHGHTTVCQGSLYFTGKAMSEQPTFDASGRLSWAGGSKFYWQADLSKARFVVFVGANVFEGNYGPPLRVGWITERASRGELEYAVVDPRAQKAVKGASRWIAPKPGQDAAIALGVIRLLLEWGKVDARFLSAANKAAAKAIGEASWSNATWLVRMKEGRPERLLRASDLGLPKPRVRMGDKEVELDAPVVLREGKPVAFNPQDEAEAVFGDLFVDTTLNGIPVKSALTLVREEAFRHSVRTWASLAGVQEEDIRFLAEKLAQYGKKAVVDVHRGASQHTNGFYNCLSWFTVNVLLGNLDHQGGFVLGSTYDITGGRAGGPFPMARLHPRPLTPFGISIIRHEVKYEDTTLFQGFPAPRPWFPHASDVYQEILPSAAQGYPYPVKILFHYMGSPAYALPGGGEQIRAMLDPSKIPLIVAFDIVVGETYLYADYIIPDLSYLERWEFHGSHPSIIWKVQPVRQPAIPPIPEEVEVFGERMPICLESFLLALAEQMGLPGFGPQGFANGMPFTHPDHFYLKLAANLAYGEKADGSEALPEADEEEMRVFRQARRHLPPSVFDEARWRSAVGDEKLFRRTVYLLNRGGRFQEFAKAYASGDLVANRYGKQVNLFLEKQALSLNPMTGKPYWPLPAYFPPYQDVLGRPLRDLGHAFTLLTHRDILQTKSRTVSNYWLLSIKPENEILVNASDAQRLGLKDGQWVKVVSATNPKGEWDLGPFGKKPMAGRVKVVQGLRPGCVAFCLGYGHWAYGASDLVINGQVVKGDPRRARGVHANAAMRLDPYLKDTALTDVVGGSVVFYETRVNLLPL</sequence>
<comment type="similarity">
    <text evidence="1">Belongs to the prokaryotic molybdopterin-containing oxidoreductase family.</text>
</comment>
<dbReference type="PROSITE" id="PS51669">
    <property type="entry name" value="4FE4S_MOW_BIS_MGD"/>
    <property type="match status" value="1"/>
</dbReference>
<evidence type="ECO:0000256" key="7">
    <source>
        <dbReference type="ARBA" id="ARBA00023004"/>
    </source>
</evidence>
<reference evidence="10 11" key="1">
    <citation type="journal article" date="2015" name="Genome Announc.">
        <title>Draft Genome Sequence of the Thermophile Thermus filiformis ATCC 43280, Producer of Carotenoid-(Di)glucoside-Branched Fatty Acid (Di)esters and Source of Hyperthermostable Enzymes of Biotechnological Interest.</title>
        <authorList>
            <person name="Mandelli F."/>
            <person name="Oliveira Ramires B."/>
            <person name="Couger M.B."/>
            <person name="Paixao D.A."/>
            <person name="Camilo C.M."/>
            <person name="Polikarpov I."/>
            <person name="Prade R."/>
            <person name="Riano-Pachon D.M."/>
            <person name="Squina F.M."/>
        </authorList>
    </citation>
    <scope>NUCLEOTIDE SEQUENCE [LARGE SCALE GENOMIC DNA]</scope>
    <source>
        <strain evidence="10 11">ATCC 43280</strain>
    </source>
</reference>
<name>A0A0A2WLG6_THEFI</name>
<dbReference type="Gene3D" id="3.40.50.740">
    <property type="match status" value="1"/>
</dbReference>
<comment type="caution">
    <text evidence="10">The sequence shown here is derived from an EMBL/GenBank/DDBJ whole genome shotgun (WGS) entry which is preliminary data.</text>
</comment>
<evidence type="ECO:0000313" key="11">
    <source>
        <dbReference type="Proteomes" id="UP000030364"/>
    </source>
</evidence>
<dbReference type="STRING" id="276.THFILI_01455"/>
<dbReference type="GO" id="GO:0043546">
    <property type="term" value="F:molybdopterin cofactor binding"/>
    <property type="evidence" value="ECO:0007669"/>
    <property type="project" value="InterPro"/>
</dbReference>
<dbReference type="SUPFAM" id="SSF53706">
    <property type="entry name" value="Formate dehydrogenase/DMSO reductase, domains 1-3"/>
    <property type="match status" value="1"/>
</dbReference>
<dbReference type="PANTHER" id="PTHR43742:SF9">
    <property type="entry name" value="TETRATHIONATE REDUCTASE SUBUNIT A"/>
    <property type="match status" value="1"/>
</dbReference>
<dbReference type="Proteomes" id="UP000030364">
    <property type="component" value="Unassembled WGS sequence"/>
</dbReference>
<dbReference type="GO" id="GO:0051539">
    <property type="term" value="F:4 iron, 4 sulfur cluster binding"/>
    <property type="evidence" value="ECO:0007669"/>
    <property type="project" value="UniProtKB-KW"/>
</dbReference>
<keyword evidence="11" id="KW-1185">Reference proteome</keyword>
<keyword evidence="4" id="KW-0479">Metal-binding</keyword>
<evidence type="ECO:0000313" key="10">
    <source>
        <dbReference type="EMBL" id="KGQ21031.1"/>
    </source>
</evidence>
<evidence type="ECO:0000256" key="1">
    <source>
        <dbReference type="ARBA" id="ARBA00010312"/>
    </source>
</evidence>
<dbReference type="Gene3D" id="3.30.200.210">
    <property type="match status" value="1"/>
</dbReference>
<keyword evidence="8" id="KW-0411">Iron-sulfur</keyword>
<dbReference type="PROSITE" id="PS51318">
    <property type="entry name" value="TAT"/>
    <property type="match status" value="1"/>
</dbReference>
<keyword evidence="6" id="KW-0560">Oxidoreductase</keyword>
<dbReference type="AlphaFoldDB" id="A0A0A2WLG6"/>
<dbReference type="RefSeq" id="WP_038067181.1">
    <property type="nucleotide sequence ID" value="NZ_JPSL02000035.1"/>
</dbReference>
<gene>
    <name evidence="10" type="ORF">THFILI_01455</name>
</gene>
<evidence type="ECO:0000256" key="2">
    <source>
        <dbReference type="ARBA" id="ARBA00022485"/>
    </source>
</evidence>
<evidence type="ECO:0000256" key="4">
    <source>
        <dbReference type="ARBA" id="ARBA00022723"/>
    </source>
</evidence>
<proteinExistence type="inferred from homology"/>
<dbReference type="Gene3D" id="2.40.40.20">
    <property type="match status" value="1"/>
</dbReference>
<keyword evidence="2" id="KW-0004">4Fe-4S</keyword>
<accession>A0A0A2WLG6</accession>
<keyword evidence="3" id="KW-0500">Molybdenum</keyword>
<feature type="domain" description="4Fe-4S Mo/W bis-MGD-type" evidence="9">
    <location>
        <begin position="43"/>
        <end position="116"/>
    </location>
</feature>
<dbReference type="InterPro" id="IPR006311">
    <property type="entry name" value="TAT_signal"/>
</dbReference>
<evidence type="ECO:0000256" key="5">
    <source>
        <dbReference type="ARBA" id="ARBA00022729"/>
    </source>
</evidence>
<dbReference type="PATRIC" id="fig|276.5.peg.2175"/>
<organism evidence="10 11">
    <name type="scientific">Thermus filiformis</name>
    <dbReference type="NCBI Taxonomy" id="276"/>
    <lineage>
        <taxon>Bacteria</taxon>
        <taxon>Thermotogati</taxon>
        <taxon>Deinococcota</taxon>
        <taxon>Deinococci</taxon>
        <taxon>Thermales</taxon>
        <taxon>Thermaceae</taxon>
        <taxon>Thermus</taxon>
    </lineage>
</organism>
<dbReference type="InterPro" id="IPR050612">
    <property type="entry name" value="Prok_Mopterin_Oxidored"/>
</dbReference>
<evidence type="ECO:0000256" key="3">
    <source>
        <dbReference type="ARBA" id="ARBA00022505"/>
    </source>
</evidence>
<dbReference type="Pfam" id="PF00384">
    <property type="entry name" value="Molybdopterin"/>
    <property type="match status" value="1"/>
</dbReference>
<dbReference type="OrthoDB" id="9810782at2"/>
<keyword evidence="5" id="KW-0732">Signal</keyword>
<dbReference type="SUPFAM" id="SSF50692">
    <property type="entry name" value="ADC-like"/>
    <property type="match status" value="1"/>
</dbReference>
<dbReference type="PANTHER" id="PTHR43742">
    <property type="entry name" value="TRIMETHYLAMINE-N-OXIDE REDUCTASE"/>
    <property type="match status" value="1"/>
</dbReference>
<dbReference type="InterPro" id="IPR009010">
    <property type="entry name" value="Asp_de-COase-like_dom_sf"/>
</dbReference>
<dbReference type="InterPro" id="IPR006657">
    <property type="entry name" value="MoPterin_dinucl-bd_dom"/>
</dbReference>
<evidence type="ECO:0000256" key="6">
    <source>
        <dbReference type="ARBA" id="ARBA00023002"/>
    </source>
</evidence>